<dbReference type="AlphaFoldDB" id="A0A397J8M0"/>
<comment type="caution">
    <text evidence="2">The sequence shown here is derived from an EMBL/GenBank/DDBJ whole genome shotgun (WGS) entry which is preliminary data.</text>
</comment>
<feature type="compositionally biased region" description="Polar residues" evidence="1">
    <location>
        <begin position="53"/>
        <end position="62"/>
    </location>
</feature>
<dbReference type="Proteomes" id="UP000266861">
    <property type="component" value="Unassembled WGS sequence"/>
</dbReference>
<evidence type="ECO:0000313" key="3">
    <source>
        <dbReference type="Proteomes" id="UP000266861"/>
    </source>
</evidence>
<name>A0A397J8M0_9GLOM</name>
<proteinExistence type="predicted"/>
<evidence type="ECO:0000256" key="1">
    <source>
        <dbReference type="SAM" id="MobiDB-lite"/>
    </source>
</evidence>
<evidence type="ECO:0000313" key="2">
    <source>
        <dbReference type="EMBL" id="RHZ83118.1"/>
    </source>
</evidence>
<gene>
    <name evidence="2" type="ORF">Glove_99g354</name>
</gene>
<sequence length="103" mass="10411">MGSNPMSPGGNGMGFGPLSLLGGGVKSNNTGPKSNNNNNNPQQSGSKSPMPTAPSNSISKSLSPAGGTPGGIVLHHLQEVLILHQPKAPPPDVRGKKKKKPIS</sequence>
<reference evidence="2 3" key="1">
    <citation type="submission" date="2018-08" db="EMBL/GenBank/DDBJ databases">
        <title>Genome and evolution of the arbuscular mycorrhizal fungus Diversispora epigaea (formerly Glomus versiforme) and its bacterial endosymbionts.</title>
        <authorList>
            <person name="Sun X."/>
            <person name="Fei Z."/>
            <person name="Harrison M."/>
        </authorList>
    </citation>
    <scope>NUCLEOTIDE SEQUENCE [LARGE SCALE GENOMIC DNA]</scope>
    <source>
        <strain evidence="2 3">IT104</strain>
    </source>
</reference>
<protein>
    <submittedName>
        <fullName evidence="2">Uncharacterized protein</fullName>
    </submittedName>
</protein>
<accession>A0A397J8M0</accession>
<feature type="compositionally biased region" description="Low complexity" evidence="1">
    <location>
        <begin position="26"/>
        <end position="49"/>
    </location>
</feature>
<dbReference type="EMBL" id="PQFF01000092">
    <property type="protein sequence ID" value="RHZ83118.1"/>
    <property type="molecule type" value="Genomic_DNA"/>
</dbReference>
<keyword evidence="3" id="KW-1185">Reference proteome</keyword>
<feature type="region of interest" description="Disordered" evidence="1">
    <location>
        <begin position="1"/>
        <end position="103"/>
    </location>
</feature>
<organism evidence="2 3">
    <name type="scientific">Diversispora epigaea</name>
    <dbReference type="NCBI Taxonomy" id="1348612"/>
    <lineage>
        <taxon>Eukaryota</taxon>
        <taxon>Fungi</taxon>
        <taxon>Fungi incertae sedis</taxon>
        <taxon>Mucoromycota</taxon>
        <taxon>Glomeromycotina</taxon>
        <taxon>Glomeromycetes</taxon>
        <taxon>Diversisporales</taxon>
        <taxon>Diversisporaceae</taxon>
        <taxon>Diversispora</taxon>
    </lineage>
</organism>
<feature type="compositionally biased region" description="Gly residues" evidence="1">
    <location>
        <begin position="9"/>
        <end position="25"/>
    </location>
</feature>